<keyword evidence="2" id="KW-1185">Reference proteome</keyword>
<dbReference type="AlphaFoldDB" id="G8Y421"/>
<name>G8Y421_PICSO</name>
<dbReference type="EMBL" id="FO082047">
    <property type="protein sequence ID" value="CCE85439.1"/>
    <property type="molecule type" value="Genomic_DNA"/>
</dbReference>
<evidence type="ECO:0000313" key="1">
    <source>
        <dbReference type="EMBL" id="CCE85439.1"/>
    </source>
</evidence>
<evidence type="ECO:0000313" key="2">
    <source>
        <dbReference type="Proteomes" id="UP000005222"/>
    </source>
</evidence>
<accession>G8Y421</accession>
<dbReference type="HOGENOM" id="CLU_1759481_0_0_1"/>
<sequence length="148" mass="16360">MISNFACFMLSNFGGRNTCPEGESSEQRSNIPLLFASAVVRSYFGVLENNGGICREHNIVLSKSHGQYIHSVVSKQHFTMSFVRLALRGTVNLHTIAARIGCTGGPYKPQFPSVMVVLSWFKTCCNIVSHVLKPTSRDICTHIIGKRV</sequence>
<dbReference type="InParanoid" id="G8Y421"/>
<dbReference type="Proteomes" id="UP000005222">
    <property type="component" value="Chromosome M"/>
</dbReference>
<protein>
    <submittedName>
        <fullName evidence="1">Piso0_005035 protein</fullName>
    </submittedName>
</protein>
<proteinExistence type="predicted"/>
<organism evidence="1 2">
    <name type="scientific">Pichia sorbitophila (strain ATCC MYA-4447 / BCRC 22081 / CBS 7064 / NBRC 10061 / NRRL Y-12695)</name>
    <name type="common">Hybrid yeast</name>
    <dbReference type="NCBI Taxonomy" id="559304"/>
    <lineage>
        <taxon>Eukaryota</taxon>
        <taxon>Fungi</taxon>
        <taxon>Dikarya</taxon>
        <taxon>Ascomycota</taxon>
        <taxon>Saccharomycotina</taxon>
        <taxon>Pichiomycetes</taxon>
        <taxon>Debaryomycetaceae</taxon>
        <taxon>Millerozyma</taxon>
    </lineage>
</organism>
<gene>
    <name evidence="1" type="primary">Piso0_005035</name>
    <name evidence="1" type="ORF">GNLVRS01_PISO0M06304g</name>
</gene>
<reference evidence="1 2" key="1">
    <citation type="journal article" date="2012" name="G3 (Bethesda)">
        <title>Pichia sorbitophila, an interspecies yeast hybrid reveals early steps of genome resolution following polyploidization.</title>
        <authorList>
            <person name="Leh Louis V."/>
            <person name="Despons L."/>
            <person name="Friedrich A."/>
            <person name="Martin T."/>
            <person name="Durrens P."/>
            <person name="Casaregola S."/>
            <person name="Neuveglise C."/>
            <person name="Fairhead C."/>
            <person name="Marck C."/>
            <person name="Cruz J.A."/>
            <person name="Straub M.L."/>
            <person name="Kugler V."/>
            <person name="Sacerdot C."/>
            <person name="Uzunov Z."/>
            <person name="Thierry A."/>
            <person name="Weiss S."/>
            <person name="Bleykasten C."/>
            <person name="De Montigny J."/>
            <person name="Jacques N."/>
            <person name="Jung P."/>
            <person name="Lemaire M."/>
            <person name="Mallet S."/>
            <person name="Morel G."/>
            <person name="Richard G.F."/>
            <person name="Sarkar A."/>
            <person name="Savel G."/>
            <person name="Schacherer J."/>
            <person name="Seret M.L."/>
            <person name="Talla E."/>
            <person name="Samson G."/>
            <person name="Jubin C."/>
            <person name="Poulain J."/>
            <person name="Vacherie B."/>
            <person name="Barbe V."/>
            <person name="Pelletier E."/>
            <person name="Sherman D.J."/>
            <person name="Westhof E."/>
            <person name="Weissenbach J."/>
            <person name="Baret P.V."/>
            <person name="Wincker P."/>
            <person name="Gaillardin C."/>
            <person name="Dujon B."/>
            <person name="Souciet J.L."/>
        </authorList>
    </citation>
    <scope>NUCLEOTIDE SEQUENCE [LARGE SCALE GENOMIC DNA]</scope>
    <source>
        <strain evidence="2">ATCC MYA-4447 / BCRC 22081 / CBS 7064 / NBRC 10061 / NRRL Y-12695</strain>
    </source>
</reference>